<dbReference type="OrthoDB" id="1883104at2759"/>
<proteinExistence type="predicted"/>
<accession>A0A833QY21</accession>
<reference evidence="3" key="1">
    <citation type="submission" date="2020-01" db="EMBL/GenBank/DDBJ databases">
        <title>Genome sequence of Kobresia littledalei, the first chromosome-level genome in the family Cyperaceae.</title>
        <authorList>
            <person name="Qu G."/>
        </authorList>
    </citation>
    <scope>NUCLEOTIDE SEQUENCE</scope>
    <source>
        <strain evidence="3">C.B.Clarke</strain>
        <tissue evidence="3">Leaf</tissue>
    </source>
</reference>
<evidence type="ECO:0000313" key="3">
    <source>
        <dbReference type="EMBL" id="KAF3328292.1"/>
    </source>
</evidence>
<feature type="region of interest" description="Disordered" evidence="2">
    <location>
        <begin position="54"/>
        <end position="87"/>
    </location>
</feature>
<name>A0A833QY21_9POAL</name>
<keyword evidence="1" id="KW-0175">Coiled coil</keyword>
<feature type="compositionally biased region" description="Low complexity" evidence="2">
    <location>
        <begin position="136"/>
        <end position="147"/>
    </location>
</feature>
<evidence type="ECO:0000256" key="1">
    <source>
        <dbReference type="SAM" id="Coils"/>
    </source>
</evidence>
<feature type="region of interest" description="Disordered" evidence="2">
    <location>
        <begin position="122"/>
        <end position="147"/>
    </location>
</feature>
<evidence type="ECO:0000256" key="2">
    <source>
        <dbReference type="SAM" id="MobiDB-lite"/>
    </source>
</evidence>
<comment type="caution">
    <text evidence="3">The sequence shown here is derived from an EMBL/GenBank/DDBJ whole genome shotgun (WGS) entry which is preliminary data.</text>
</comment>
<organism evidence="3 4">
    <name type="scientific">Carex littledalei</name>
    <dbReference type="NCBI Taxonomy" id="544730"/>
    <lineage>
        <taxon>Eukaryota</taxon>
        <taxon>Viridiplantae</taxon>
        <taxon>Streptophyta</taxon>
        <taxon>Embryophyta</taxon>
        <taxon>Tracheophyta</taxon>
        <taxon>Spermatophyta</taxon>
        <taxon>Magnoliopsida</taxon>
        <taxon>Liliopsida</taxon>
        <taxon>Poales</taxon>
        <taxon>Cyperaceae</taxon>
        <taxon>Cyperoideae</taxon>
        <taxon>Cariceae</taxon>
        <taxon>Carex</taxon>
        <taxon>Carex subgen. Euthyceras</taxon>
    </lineage>
</organism>
<protein>
    <submittedName>
        <fullName evidence="3">Uncharacterized protein</fullName>
    </submittedName>
</protein>
<dbReference type="EMBL" id="SWLB01000016">
    <property type="protein sequence ID" value="KAF3328292.1"/>
    <property type="molecule type" value="Genomic_DNA"/>
</dbReference>
<dbReference type="PANTHER" id="PTHR34462:SF1">
    <property type="entry name" value="OS05G0587400 PROTEIN"/>
    <property type="match status" value="1"/>
</dbReference>
<sequence>MTLKNNRSIQRGKSNSNIQVEGPNWVFLAGGVVLSTLTIRLGCKLKHVFDKKQQNTPIKGGTDVRQAPSTSLAKETSLHQGPVVPDPHPSLPLIKLQSGVLPINGDGIENGIDNGGVMWTSSPDRLEPPRKQHQYSNSSGSPCFSESGSDIYSKREVIQKLRLQLKRRDDMVMEMQTQISDLQNSLNIQLAHNSNLHAQLESANRDLFESDREIRRLQKVVVDRCIVGSSGFYADNGVEEMDARSAVVEKRMENLKKEVSELREVIDGKEFLIQSYKEQKVELHGKVKELQAKLAASEVTSIL</sequence>
<gene>
    <name evidence="3" type="ORF">FCM35_KLT06898</name>
</gene>
<keyword evidence="4" id="KW-1185">Reference proteome</keyword>
<dbReference type="Proteomes" id="UP000623129">
    <property type="component" value="Unassembled WGS sequence"/>
</dbReference>
<dbReference type="PANTHER" id="PTHR34462">
    <property type="entry name" value="OS05G0587400 PROTEIN"/>
    <property type="match status" value="1"/>
</dbReference>
<dbReference type="AlphaFoldDB" id="A0A833QY21"/>
<evidence type="ECO:0000313" key="4">
    <source>
        <dbReference type="Proteomes" id="UP000623129"/>
    </source>
</evidence>
<feature type="coiled-coil region" evidence="1">
    <location>
        <begin position="200"/>
        <end position="293"/>
    </location>
</feature>